<proteinExistence type="predicted"/>
<dbReference type="AlphaFoldDB" id="A0A6G1BM87"/>
<name>A0A6G1BM87_9ORYZ</name>
<protein>
    <submittedName>
        <fullName evidence="1">Uncharacterized protein</fullName>
    </submittedName>
</protein>
<dbReference type="Proteomes" id="UP000479710">
    <property type="component" value="Unassembled WGS sequence"/>
</dbReference>
<gene>
    <name evidence="1" type="ORF">E2562_014748</name>
</gene>
<accession>A0A6G1BM87</accession>
<evidence type="ECO:0000313" key="2">
    <source>
        <dbReference type="Proteomes" id="UP000479710"/>
    </source>
</evidence>
<comment type="caution">
    <text evidence="1">The sequence shown here is derived from an EMBL/GenBank/DDBJ whole genome shotgun (WGS) entry which is preliminary data.</text>
</comment>
<evidence type="ECO:0000313" key="1">
    <source>
        <dbReference type="EMBL" id="KAF0888533.1"/>
    </source>
</evidence>
<dbReference type="OrthoDB" id="694227at2759"/>
<organism evidence="1 2">
    <name type="scientific">Oryza meyeriana var. granulata</name>
    <dbReference type="NCBI Taxonomy" id="110450"/>
    <lineage>
        <taxon>Eukaryota</taxon>
        <taxon>Viridiplantae</taxon>
        <taxon>Streptophyta</taxon>
        <taxon>Embryophyta</taxon>
        <taxon>Tracheophyta</taxon>
        <taxon>Spermatophyta</taxon>
        <taxon>Magnoliopsida</taxon>
        <taxon>Liliopsida</taxon>
        <taxon>Poales</taxon>
        <taxon>Poaceae</taxon>
        <taxon>BOP clade</taxon>
        <taxon>Oryzoideae</taxon>
        <taxon>Oryzeae</taxon>
        <taxon>Oryzinae</taxon>
        <taxon>Oryza</taxon>
        <taxon>Oryza meyeriana</taxon>
    </lineage>
</organism>
<sequence>MAAALPRVFPSTFQLCRSYILDRHSDVLNIIFAKDKEIEGVMMLCVNQTYTPVEFETAWVQFLERFNLHGCATLQHLLDLTHQ</sequence>
<dbReference type="EMBL" id="SPHZ02000012">
    <property type="protein sequence ID" value="KAF0888533.1"/>
    <property type="molecule type" value="Genomic_DNA"/>
</dbReference>
<reference evidence="1 2" key="1">
    <citation type="submission" date="2019-11" db="EMBL/GenBank/DDBJ databases">
        <title>Whole genome sequence of Oryza granulata.</title>
        <authorList>
            <person name="Li W."/>
        </authorList>
    </citation>
    <scope>NUCLEOTIDE SEQUENCE [LARGE SCALE GENOMIC DNA]</scope>
    <source>
        <strain evidence="2">cv. Menghai</strain>
        <tissue evidence="1">Leaf</tissue>
    </source>
</reference>
<keyword evidence="2" id="KW-1185">Reference proteome</keyword>